<proteinExistence type="predicted"/>
<organism evidence="3 4">
    <name type="scientific">Brevibacillus brevis</name>
    <name type="common">Bacillus brevis</name>
    <dbReference type="NCBI Taxonomy" id="1393"/>
    <lineage>
        <taxon>Bacteria</taxon>
        <taxon>Bacillati</taxon>
        <taxon>Bacillota</taxon>
        <taxon>Bacilli</taxon>
        <taxon>Bacillales</taxon>
        <taxon>Paenibacillaceae</taxon>
        <taxon>Brevibacillus</taxon>
    </lineage>
</organism>
<evidence type="ECO:0000313" key="3">
    <source>
        <dbReference type="EMBL" id="QDS37494.1"/>
    </source>
</evidence>
<reference evidence="3 4" key="1">
    <citation type="submission" date="2019-07" db="EMBL/GenBank/DDBJ databases">
        <title>Characterization of Brevibacillus brevis HK544, as a potential biocontrol agent.</title>
        <authorList>
            <person name="Kim H."/>
        </authorList>
    </citation>
    <scope>NUCLEOTIDE SEQUENCE [LARGE SCALE GENOMIC DNA]</scope>
    <source>
        <strain evidence="3 4">HK544</strain>
    </source>
</reference>
<dbReference type="EMBL" id="CP042161">
    <property type="protein sequence ID" value="QDS37494.1"/>
    <property type="molecule type" value="Genomic_DNA"/>
</dbReference>
<dbReference type="AlphaFoldDB" id="A0A517IF11"/>
<accession>A0A517IF11</accession>
<dbReference type="InterPro" id="IPR008278">
    <property type="entry name" value="4-PPantetheinyl_Trfase_dom"/>
</dbReference>
<gene>
    <name evidence="3" type="ORF">FPS98_27945</name>
</gene>
<dbReference type="SUPFAM" id="SSF56214">
    <property type="entry name" value="4'-phosphopantetheinyl transferase"/>
    <property type="match status" value="2"/>
</dbReference>
<feature type="domain" description="4'-phosphopantetheinyl transferase" evidence="2">
    <location>
        <begin position="134"/>
        <end position="204"/>
    </location>
</feature>
<dbReference type="InterPro" id="IPR037143">
    <property type="entry name" value="4-PPantetheinyl_Trfase_dom_sf"/>
</dbReference>
<sequence length="268" mass="29939">MSIFGWWSSLQWRSFEKCIVLNRADLTLNAGISFVHIGEDKEPGIDPLIFGLDEIEYCQKLTFDVGKRNYLLGRTAAKRAASTMMSRSDLTKITISRGVFGQPVLHTGSPDKLAVSISHCQCMGAAIVFPEGSPMGIDVEAINPSRNETMASQMTVAEMERGATVISSRAFLLTLLWSSKEALSKVLRTGLTIPFELLEIETIQAYDGFYVSTFTHFPQYSAKTYLTCGYVWSIVAPRKSEWHLDPLQMQNHFLAFDCGCRKRSATIK</sequence>
<dbReference type="Gene3D" id="3.90.470.20">
    <property type="entry name" value="4'-phosphopantetheinyl transferase domain"/>
    <property type="match status" value="2"/>
</dbReference>
<keyword evidence="1 3" id="KW-0808">Transferase</keyword>
<dbReference type="GO" id="GO:0000287">
    <property type="term" value="F:magnesium ion binding"/>
    <property type="evidence" value="ECO:0007669"/>
    <property type="project" value="InterPro"/>
</dbReference>
<evidence type="ECO:0000259" key="2">
    <source>
        <dbReference type="Pfam" id="PF01648"/>
    </source>
</evidence>
<dbReference type="GO" id="GO:0008897">
    <property type="term" value="F:holo-[acyl-carrier-protein] synthase activity"/>
    <property type="evidence" value="ECO:0007669"/>
    <property type="project" value="InterPro"/>
</dbReference>
<protein>
    <submittedName>
        <fullName evidence="3">4'-phosphopantetheinyl transferase superfamily protein</fullName>
    </submittedName>
</protein>
<dbReference type="Proteomes" id="UP000317713">
    <property type="component" value="Chromosome"/>
</dbReference>
<name>A0A517IF11_BREBE</name>
<dbReference type="Pfam" id="PF01648">
    <property type="entry name" value="ACPS"/>
    <property type="match status" value="1"/>
</dbReference>
<evidence type="ECO:0000256" key="1">
    <source>
        <dbReference type="ARBA" id="ARBA00022679"/>
    </source>
</evidence>
<evidence type="ECO:0000313" key="4">
    <source>
        <dbReference type="Proteomes" id="UP000317713"/>
    </source>
</evidence>